<dbReference type="InParanoid" id="T1FJM8"/>
<dbReference type="HOGENOM" id="CLU_2029176_0_0_1"/>
<dbReference type="GeneID" id="20209027"/>
<dbReference type="RefSeq" id="XP_009010711.1">
    <property type="nucleotide sequence ID" value="XM_009012463.1"/>
</dbReference>
<evidence type="ECO:0000256" key="1">
    <source>
        <dbReference type="SAM" id="SignalP"/>
    </source>
</evidence>
<evidence type="ECO:0000313" key="3">
    <source>
        <dbReference type="EnsemblMetazoa" id="HelroP183428"/>
    </source>
</evidence>
<reference evidence="2 4" key="2">
    <citation type="journal article" date="2013" name="Nature">
        <title>Insights into bilaterian evolution from three spiralian genomes.</title>
        <authorList>
            <person name="Simakov O."/>
            <person name="Marletaz F."/>
            <person name="Cho S.J."/>
            <person name="Edsinger-Gonzales E."/>
            <person name="Havlak P."/>
            <person name="Hellsten U."/>
            <person name="Kuo D.H."/>
            <person name="Larsson T."/>
            <person name="Lv J."/>
            <person name="Arendt D."/>
            <person name="Savage R."/>
            <person name="Osoegawa K."/>
            <person name="de Jong P."/>
            <person name="Grimwood J."/>
            <person name="Chapman J.A."/>
            <person name="Shapiro H."/>
            <person name="Aerts A."/>
            <person name="Otillar R.P."/>
            <person name="Terry A.Y."/>
            <person name="Boore J.L."/>
            <person name="Grigoriev I.V."/>
            <person name="Lindberg D.R."/>
            <person name="Seaver E.C."/>
            <person name="Weisblat D.A."/>
            <person name="Putnam N.H."/>
            <person name="Rokhsar D.S."/>
        </authorList>
    </citation>
    <scope>NUCLEOTIDE SEQUENCE</scope>
</reference>
<dbReference type="KEGG" id="hro:HELRODRAFT_183428"/>
<protein>
    <submittedName>
        <fullName evidence="2 3">Uncharacterized protein</fullName>
    </submittedName>
</protein>
<gene>
    <name evidence="3" type="primary">20209027</name>
    <name evidence="2" type="ORF">HELRODRAFT_183428</name>
</gene>
<organism evidence="3 4">
    <name type="scientific">Helobdella robusta</name>
    <name type="common">Californian leech</name>
    <dbReference type="NCBI Taxonomy" id="6412"/>
    <lineage>
        <taxon>Eukaryota</taxon>
        <taxon>Metazoa</taxon>
        <taxon>Spiralia</taxon>
        <taxon>Lophotrochozoa</taxon>
        <taxon>Annelida</taxon>
        <taxon>Clitellata</taxon>
        <taxon>Hirudinea</taxon>
        <taxon>Rhynchobdellida</taxon>
        <taxon>Glossiphoniidae</taxon>
        <taxon>Helobdella</taxon>
    </lineage>
</organism>
<dbReference type="CTD" id="20209027"/>
<evidence type="ECO:0000313" key="2">
    <source>
        <dbReference type="EMBL" id="ESO11188.1"/>
    </source>
</evidence>
<dbReference type="EnsemblMetazoa" id="HelroT183428">
    <property type="protein sequence ID" value="HelroP183428"/>
    <property type="gene ID" value="HelroG183428"/>
</dbReference>
<name>T1FJM8_HELRO</name>
<evidence type="ECO:0000313" key="4">
    <source>
        <dbReference type="Proteomes" id="UP000015101"/>
    </source>
</evidence>
<feature type="signal peptide" evidence="1">
    <location>
        <begin position="1"/>
        <end position="21"/>
    </location>
</feature>
<sequence>MIKAHHSFLTLIAMLVNEVYSNTVFSDKVSHLIVETCEDIVCIPPEGWKVRALRPVSNSVNYTSFVFKHIIKFDQPGEYDVFCEVIKELESKRINGTVVVNEFENPRDHNKYTHPKKLNSID</sequence>
<reference evidence="4" key="1">
    <citation type="submission" date="2012-12" db="EMBL/GenBank/DDBJ databases">
        <authorList>
            <person name="Hellsten U."/>
            <person name="Grimwood J."/>
            <person name="Chapman J.A."/>
            <person name="Shapiro H."/>
            <person name="Aerts A."/>
            <person name="Otillar R.P."/>
            <person name="Terry A.Y."/>
            <person name="Boore J.L."/>
            <person name="Simakov O."/>
            <person name="Marletaz F."/>
            <person name="Cho S.-J."/>
            <person name="Edsinger-Gonzales E."/>
            <person name="Havlak P."/>
            <person name="Kuo D.-H."/>
            <person name="Larsson T."/>
            <person name="Lv J."/>
            <person name="Arendt D."/>
            <person name="Savage R."/>
            <person name="Osoegawa K."/>
            <person name="de Jong P."/>
            <person name="Lindberg D.R."/>
            <person name="Seaver E.C."/>
            <person name="Weisblat D.A."/>
            <person name="Putnam N.H."/>
            <person name="Grigoriev I.V."/>
            <person name="Rokhsar D.S."/>
        </authorList>
    </citation>
    <scope>NUCLEOTIDE SEQUENCE</scope>
</reference>
<dbReference type="EMBL" id="KB095847">
    <property type="protein sequence ID" value="ESO11188.1"/>
    <property type="molecule type" value="Genomic_DNA"/>
</dbReference>
<dbReference type="Proteomes" id="UP000015101">
    <property type="component" value="Unassembled WGS sequence"/>
</dbReference>
<reference evidence="3" key="3">
    <citation type="submission" date="2015-06" db="UniProtKB">
        <authorList>
            <consortium name="EnsemblMetazoa"/>
        </authorList>
    </citation>
    <scope>IDENTIFICATION</scope>
</reference>
<accession>T1FJM8</accession>
<keyword evidence="4" id="KW-1185">Reference proteome</keyword>
<proteinExistence type="predicted"/>
<feature type="chain" id="PRO_5010980732" evidence="1">
    <location>
        <begin position="22"/>
        <end position="122"/>
    </location>
</feature>
<dbReference type="EMBL" id="AMQM01008757">
    <property type="status" value="NOT_ANNOTATED_CDS"/>
    <property type="molecule type" value="Genomic_DNA"/>
</dbReference>
<keyword evidence="1" id="KW-0732">Signal</keyword>
<dbReference type="AlphaFoldDB" id="T1FJM8"/>